<sequence length="1090" mass="124357">MKRLISKRNILILAFCLSDIVKCQHLTYGENVALLKPANQSSTYEEDIFMFNASLGVDGNISTNFYRDKTCSHTNEGQKFAWWTVDLQGFFFIKVIRIYQLTNRPIYSRLDGAELYVRVEDSMWRKIQFNSYFPPEMFDVNVNLDKRISSIKLSNRKRTLSTDETFISICELEAYEVLACSPFLVRNGKVRVVKVGDAKQNFTYGTQLNVTCETGYQLFENRTSLTEPDNIIECMGTKTWSRHLTCSAIDCGQPYGLPDHSKVTITPGIDGNTTYNSTMTIHCNEGYNYSLQSAESLRCGGNGSWGGSIGNCNIIDCEQLNGIPGNSTFTSKSGISGNTSYNTTVTIKCNAGFRYTHPGKETVRCNIDGNWSSIQGTCKAVSVNPDRTGLNVAGLAVGVTAAGLSVIIIAIVVTAVCVKRTNMRRGDNYSNKDIHNVQTTSGRREDEQEATRHITKDNHTYAQPIKREDKHDEVKPVSADNGIIDYNAAMEYYSYLPQNVTNKHAIPLEQLSSFFLSRKLEPELYEVEYNHFKQGLTKPHDTSLLPENRKKNRYKHIYPYDDTRVQLEVWDPKTETDYINASFVNGFKAVHAYIASQGPTKYIIKDFWRMIWQTNSSKIVMLTKLREEGKHKCEQYWPDENSTEYGAIAVRLVQSETFSDFKIRTLEVIKKDHSKGTDELESRIIKQFHFTAWPDQGVPRYASSLVHFRHKVCKTKVPGAADGPVVVHCSAGIGRTGTYLALDYLVSQAEETGSINVVSCVESLRKQRVNLVQTVDQYVFLHEAVVEALTCTTSACPSNEFHEAYRKLVKLDADTGKRMLDFEFEKLPMYVTEVNEDAYANARRMNNRKKNRYANILPDNNFCPVLNLYAKESGSYINALFLPAYKEDNIFIITQTPLEETKVDFWRMVYQFEVNSIVMMNNLSQMKAEERYWPDDDTELEIPPFKITLANKSADTISTRYTFTLRYHDECRKVRLSRSMYWADGESVPKSPSSMLMQIDLIQSWQQETGNKPIIVHCMDGNERSGLFCVIAALLERTKIEQDVAVEQIIKQMRSRRPQIIINVDQFKFCYDAVKTYLDMHDTYSNFTGN</sequence>
<evidence type="ECO:0000256" key="11">
    <source>
        <dbReference type="SAM" id="Phobius"/>
    </source>
</evidence>
<evidence type="ECO:0000256" key="8">
    <source>
        <dbReference type="ARBA" id="ARBA00051722"/>
    </source>
</evidence>
<dbReference type="PRINTS" id="PR00700">
    <property type="entry name" value="PRTYPHPHTASE"/>
</dbReference>
<keyword evidence="17" id="KW-1185">Reference proteome</keyword>
<dbReference type="PROSITE" id="PS50056">
    <property type="entry name" value="TYR_PHOSPHATASE_2"/>
    <property type="match status" value="2"/>
</dbReference>
<proteinExistence type="inferred from homology"/>
<comment type="caution">
    <text evidence="9">Lacks conserved residue(s) required for the propagation of feature annotation.</text>
</comment>
<evidence type="ECO:0000259" key="13">
    <source>
        <dbReference type="PROSITE" id="PS50055"/>
    </source>
</evidence>
<dbReference type="CDD" id="cd00047">
    <property type="entry name" value="PTPc"/>
    <property type="match status" value="1"/>
</dbReference>
<evidence type="ECO:0000256" key="9">
    <source>
        <dbReference type="PROSITE-ProRule" id="PRU00302"/>
    </source>
</evidence>
<feature type="domain" description="Sushi" evidence="15">
    <location>
        <begin position="249"/>
        <end position="314"/>
    </location>
</feature>
<dbReference type="Gene3D" id="2.60.120.260">
    <property type="entry name" value="Galactose-binding domain-like"/>
    <property type="match status" value="1"/>
</dbReference>
<dbReference type="EMBL" id="JBJQND010000008">
    <property type="protein sequence ID" value="KAL3867991.1"/>
    <property type="molecule type" value="Genomic_DNA"/>
</dbReference>
<dbReference type="PROSITE" id="PS50923">
    <property type="entry name" value="SUSHI"/>
    <property type="match status" value="3"/>
</dbReference>
<comment type="similarity">
    <text evidence="1">Belongs to the protein-tyrosine phosphatase family.</text>
</comment>
<dbReference type="InterPro" id="IPR000436">
    <property type="entry name" value="Sushi_SCR_CCP_dom"/>
</dbReference>
<keyword evidence="7" id="KW-1015">Disulfide bond</keyword>
<dbReference type="Pfam" id="PF00102">
    <property type="entry name" value="Y_phosphatase"/>
    <property type="match status" value="2"/>
</dbReference>
<evidence type="ECO:0000313" key="17">
    <source>
        <dbReference type="Proteomes" id="UP001634394"/>
    </source>
</evidence>
<evidence type="ECO:0000256" key="10">
    <source>
        <dbReference type="SAM" id="MobiDB-lite"/>
    </source>
</evidence>
<dbReference type="Gene3D" id="3.90.190.10">
    <property type="entry name" value="Protein tyrosine phosphatase superfamily"/>
    <property type="match status" value="2"/>
</dbReference>
<evidence type="ECO:0000256" key="7">
    <source>
        <dbReference type="ARBA" id="ARBA00023157"/>
    </source>
</evidence>
<dbReference type="PROSITE" id="PS00383">
    <property type="entry name" value="TYR_PHOSPHATASE_1"/>
    <property type="match status" value="2"/>
</dbReference>
<feature type="domain" description="Tyrosine-protein phosphatase" evidence="13">
    <location>
        <begin position="520"/>
        <end position="788"/>
    </location>
</feature>
<evidence type="ECO:0000259" key="15">
    <source>
        <dbReference type="PROSITE" id="PS50923"/>
    </source>
</evidence>
<dbReference type="InterPro" id="IPR003595">
    <property type="entry name" value="Tyr_Pase_cat"/>
</dbReference>
<dbReference type="FunFam" id="3.90.190.10:FF:000102">
    <property type="entry name" value="Receptor-type tyrosine-protein phosphatase"/>
    <property type="match status" value="1"/>
</dbReference>
<feature type="domain" description="Tyrosine specific protein phosphatases" evidence="14">
    <location>
        <begin position="993"/>
        <end position="1068"/>
    </location>
</feature>
<dbReference type="SMART" id="SM00032">
    <property type="entry name" value="CCP"/>
    <property type="match status" value="3"/>
</dbReference>
<evidence type="ECO:0000256" key="6">
    <source>
        <dbReference type="ARBA" id="ARBA00022912"/>
    </source>
</evidence>
<keyword evidence="3" id="KW-0479">Metal-binding</keyword>
<dbReference type="SMART" id="SM00607">
    <property type="entry name" value="FTP"/>
    <property type="match status" value="1"/>
</dbReference>
<evidence type="ECO:0000256" key="1">
    <source>
        <dbReference type="ARBA" id="ARBA00009580"/>
    </source>
</evidence>
<keyword evidence="9" id="KW-0768">Sushi</keyword>
<feature type="signal peptide" evidence="12">
    <location>
        <begin position="1"/>
        <end position="23"/>
    </location>
</feature>
<dbReference type="PANTHER" id="PTHR19134:SF562">
    <property type="entry name" value="PROTEIN-TYROSINE-PHOSPHATASE"/>
    <property type="match status" value="1"/>
</dbReference>
<dbReference type="InterPro" id="IPR016130">
    <property type="entry name" value="Tyr_Pase_AS"/>
</dbReference>
<keyword evidence="12" id="KW-0732">Signal</keyword>
<dbReference type="InterPro" id="IPR050348">
    <property type="entry name" value="Protein-Tyr_Phosphatase"/>
</dbReference>
<dbReference type="InterPro" id="IPR000242">
    <property type="entry name" value="PTP_cat"/>
</dbReference>
<feature type="transmembrane region" description="Helical" evidence="11">
    <location>
        <begin position="392"/>
        <end position="418"/>
    </location>
</feature>
<keyword evidence="6" id="KW-0904">Protein phosphatase</keyword>
<protein>
    <recommendedName>
        <fullName evidence="2">protein-tyrosine-phosphatase</fullName>
        <ecNumber evidence="2">3.1.3.48</ecNumber>
    </recommendedName>
</protein>
<feature type="region of interest" description="Disordered" evidence="10">
    <location>
        <begin position="428"/>
        <end position="452"/>
    </location>
</feature>
<dbReference type="GO" id="GO:0046872">
    <property type="term" value="F:metal ion binding"/>
    <property type="evidence" value="ECO:0007669"/>
    <property type="project" value="UniProtKB-KW"/>
</dbReference>
<dbReference type="AlphaFoldDB" id="A0ABD3W354"/>
<organism evidence="16 17">
    <name type="scientific">Sinanodonta woodiana</name>
    <name type="common">Chinese pond mussel</name>
    <name type="synonym">Anodonta woodiana</name>
    <dbReference type="NCBI Taxonomy" id="1069815"/>
    <lineage>
        <taxon>Eukaryota</taxon>
        <taxon>Metazoa</taxon>
        <taxon>Spiralia</taxon>
        <taxon>Lophotrochozoa</taxon>
        <taxon>Mollusca</taxon>
        <taxon>Bivalvia</taxon>
        <taxon>Autobranchia</taxon>
        <taxon>Heteroconchia</taxon>
        <taxon>Palaeoheterodonta</taxon>
        <taxon>Unionida</taxon>
        <taxon>Unionoidea</taxon>
        <taxon>Unionidae</taxon>
        <taxon>Unioninae</taxon>
        <taxon>Sinanodonta</taxon>
    </lineage>
</organism>
<feature type="domain" description="Sushi" evidence="15">
    <location>
        <begin position="178"/>
        <end position="248"/>
    </location>
</feature>
<dbReference type="GO" id="GO:0004725">
    <property type="term" value="F:protein tyrosine phosphatase activity"/>
    <property type="evidence" value="ECO:0007669"/>
    <property type="project" value="UniProtKB-EC"/>
</dbReference>
<accession>A0ABD3W354</accession>
<dbReference type="PROSITE" id="PS50055">
    <property type="entry name" value="TYR_PHOSPHATASE_PTP"/>
    <property type="match status" value="2"/>
</dbReference>
<name>A0ABD3W354_SINWO</name>
<dbReference type="SUPFAM" id="SSF52799">
    <property type="entry name" value="(Phosphotyrosine protein) phosphatases II"/>
    <property type="match status" value="2"/>
</dbReference>
<keyword evidence="11" id="KW-1133">Transmembrane helix</keyword>
<dbReference type="SUPFAM" id="SSF57535">
    <property type="entry name" value="Complement control module/SCR domain"/>
    <property type="match status" value="3"/>
</dbReference>
<evidence type="ECO:0000259" key="14">
    <source>
        <dbReference type="PROSITE" id="PS50056"/>
    </source>
</evidence>
<dbReference type="EMBL" id="JBJQND010000008">
    <property type="protein sequence ID" value="KAL3867990.1"/>
    <property type="molecule type" value="Genomic_DNA"/>
</dbReference>
<dbReference type="InterPro" id="IPR008979">
    <property type="entry name" value="Galactose-bd-like_sf"/>
</dbReference>
<dbReference type="InterPro" id="IPR000387">
    <property type="entry name" value="Tyr_Pase_dom"/>
</dbReference>
<evidence type="ECO:0000256" key="4">
    <source>
        <dbReference type="ARBA" id="ARBA00022801"/>
    </source>
</evidence>
<dbReference type="SUPFAM" id="SSF49785">
    <property type="entry name" value="Galactose-binding domain-like"/>
    <property type="match status" value="1"/>
</dbReference>
<feature type="chain" id="PRO_5044725170" description="protein-tyrosine-phosphatase" evidence="12">
    <location>
        <begin position="24"/>
        <end position="1090"/>
    </location>
</feature>
<dbReference type="SMART" id="SM00404">
    <property type="entry name" value="PTPc_motif"/>
    <property type="match status" value="2"/>
</dbReference>
<feature type="domain" description="Tyrosine specific protein phosphatases" evidence="14">
    <location>
        <begin position="703"/>
        <end position="779"/>
    </location>
</feature>
<dbReference type="PANTHER" id="PTHR19134">
    <property type="entry name" value="RECEPTOR-TYPE TYROSINE-PROTEIN PHOSPHATASE"/>
    <property type="match status" value="1"/>
</dbReference>
<dbReference type="Proteomes" id="UP001634394">
    <property type="component" value="Unassembled WGS sequence"/>
</dbReference>
<gene>
    <name evidence="16" type="ORF">ACJMK2_040831</name>
</gene>
<dbReference type="InterPro" id="IPR029021">
    <property type="entry name" value="Prot-tyrosine_phosphatase-like"/>
</dbReference>
<dbReference type="Pfam" id="PF00084">
    <property type="entry name" value="Sushi"/>
    <property type="match status" value="3"/>
</dbReference>
<evidence type="ECO:0000256" key="3">
    <source>
        <dbReference type="ARBA" id="ARBA00022723"/>
    </source>
</evidence>
<dbReference type="InterPro" id="IPR035976">
    <property type="entry name" value="Sushi/SCR/CCP_sf"/>
</dbReference>
<dbReference type="CDD" id="cd00033">
    <property type="entry name" value="CCP"/>
    <property type="match status" value="3"/>
</dbReference>
<keyword evidence="11" id="KW-0812">Transmembrane</keyword>
<evidence type="ECO:0000256" key="2">
    <source>
        <dbReference type="ARBA" id="ARBA00013064"/>
    </source>
</evidence>
<feature type="domain" description="Sushi" evidence="15">
    <location>
        <begin position="315"/>
        <end position="380"/>
    </location>
</feature>
<feature type="domain" description="Tyrosine-protein phosphatase" evidence="13">
    <location>
        <begin position="820"/>
        <end position="1077"/>
    </location>
</feature>
<comment type="caution">
    <text evidence="16">The sequence shown here is derived from an EMBL/GenBank/DDBJ whole genome shotgun (WGS) entry which is preliminary data.</text>
</comment>
<dbReference type="InterPro" id="IPR006585">
    <property type="entry name" value="FTP1"/>
</dbReference>
<comment type="catalytic activity">
    <reaction evidence="8">
        <text>O-phospho-L-tyrosyl-[protein] + H2O = L-tyrosyl-[protein] + phosphate</text>
        <dbReference type="Rhea" id="RHEA:10684"/>
        <dbReference type="Rhea" id="RHEA-COMP:10136"/>
        <dbReference type="Rhea" id="RHEA-COMP:20101"/>
        <dbReference type="ChEBI" id="CHEBI:15377"/>
        <dbReference type="ChEBI" id="CHEBI:43474"/>
        <dbReference type="ChEBI" id="CHEBI:46858"/>
        <dbReference type="ChEBI" id="CHEBI:61978"/>
        <dbReference type="EC" id="3.1.3.48"/>
    </reaction>
</comment>
<evidence type="ECO:0000313" key="16">
    <source>
        <dbReference type="EMBL" id="KAL3867990.1"/>
    </source>
</evidence>
<keyword evidence="5" id="KW-0106">Calcium</keyword>
<evidence type="ECO:0000256" key="5">
    <source>
        <dbReference type="ARBA" id="ARBA00022837"/>
    </source>
</evidence>
<keyword evidence="4" id="KW-0378">Hydrolase</keyword>
<dbReference type="EC" id="3.1.3.48" evidence="2"/>
<evidence type="ECO:0000256" key="12">
    <source>
        <dbReference type="SAM" id="SignalP"/>
    </source>
</evidence>
<reference evidence="16 17" key="1">
    <citation type="submission" date="2024-11" db="EMBL/GenBank/DDBJ databases">
        <title>Chromosome-level genome assembly of the freshwater bivalve Anodonta woodiana.</title>
        <authorList>
            <person name="Chen X."/>
        </authorList>
    </citation>
    <scope>NUCLEOTIDE SEQUENCE [LARGE SCALE GENOMIC DNA]</scope>
    <source>
        <strain evidence="16">MN2024</strain>
        <tissue evidence="16">Gills</tissue>
    </source>
</reference>
<dbReference type="Gene3D" id="2.10.70.10">
    <property type="entry name" value="Complement Module, domain 1"/>
    <property type="match status" value="3"/>
</dbReference>
<feature type="compositionally biased region" description="Basic and acidic residues" evidence="10">
    <location>
        <begin position="442"/>
        <end position="452"/>
    </location>
</feature>
<dbReference type="SMART" id="SM00194">
    <property type="entry name" value="PTPc"/>
    <property type="match status" value="2"/>
</dbReference>
<dbReference type="FunFam" id="3.90.190.10:FF:000062">
    <property type="entry name" value="Receptor-type tyrosine-protein phosphatase kappa"/>
    <property type="match status" value="1"/>
</dbReference>
<keyword evidence="11" id="KW-0472">Membrane</keyword>